<evidence type="ECO:0000256" key="1">
    <source>
        <dbReference type="ARBA" id="ARBA00004196"/>
    </source>
</evidence>
<sequence length="380" mass="41073">MKSLLYLGAVLGMANACNKSSVPTTDGGAAATGFQINGQLTNAAAGSQVFLAELGETQFVSRDTATVNDKGEFSFKGTVPEAGLYQVKVNDQNQVLLALDNNTKLTLSGDAARLSEGYTVKGSPDSEMLQQLGTVMGRSRVQAQALEQRYNQAAQTGRADSMQAVEAQYMAAQARSNAAIKALVRRNPKSVASAFVVSNLLNPDEEFVFADSMANQFKASLPDSRYTKALVARLDPLRSTAKGQTAPEIKLLAPDGKEVALSSLRGKYVLIDFWASWCGPCRKENPNVVRAYQKFKSKGQGFEIYSVSFDQSRDKWLKAIKDDQLTWTHVSDLKGWESAAGQTYGVKSIPLSILIDPQGKIIAKNLRGAQLENTLASVLK</sequence>
<name>A0ABS0L609_9BACT</name>
<dbReference type="PANTHER" id="PTHR42852:SF6">
    <property type="entry name" value="THIOL:DISULFIDE INTERCHANGE PROTEIN DSBE"/>
    <property type="match status" value="1"/>
</dbReference>
<evidence type="ECO:0000313" key="7">
    <source>
        <dbReference type="Proteomes" id="UP000601099"/>
    </source>
</evidence>
<dbReference type="InterPro" id="IPR017937">
    <property type="entry name" value="Thioredoxin_CS"/>
</dbReference>
<dbReference type="InterPro" id="IPR036249">
    <property type="entry name" value="Thioredoxin-like_sf"/>
</dbReference>
<dbReference type="Pfam" id="PF14289">
    <property type="entry name" value="DUF4369"/>
    <property type="match status" value="1"/>
</dbReference>
<protein>
    <submittedName>
        <fullName evidence="6">AhpC/TSA family protein</fullName>
    </submittedName>
</protein>
<evidence type="ECO:0000256" key="2">
    <source>
        <dbReference type="ARBA" id="ARBA00022748"/>
    </source>
</evidence>
<dbReference type="InterPro" id="IPR013766">
    <property type="entry name" value="Thioredoxin_domain"/>
</dbReference>
<dbReference type="InterPro" id="IPR000866">
    <property type="entry name" value="AhpC/TSA"/>
</dbReference>
<accession>A0ABS0L609</accession>
<dbReference type="PANTHER" id="PTHR42852">
    <property type="entry name" value="THIOL:DISULFIDE INTERCHANGE PROTEIN DSBE"/>
    <property type="match status" value="1"/>
</dbReference>
<organism evidence="6 7">
    <name type="scientific">Hymenobacter guriensis</name>
    <dbReference type="NCBI Taxonomy" id="2793065"/>
    <lineage>
        <taxon>Bacteria</taxon>
        <taxon>Pseudomonadati</taxon>
        <taxon>Bacteroidota</taxon>
        <taxon>Cytophagia</taxon>
        <taxon>Cytophagales</taxon>
        <taxon>Hymenobacteraceae</taxon>
        <taxon>Hymenobacter</taxon>
    </lineage>
</organism>
<dbReference type="SUPFAM" id="SSF52833">
    <property type="entry name" value="Thioredoxin-like"/>
    <property type="match status" value="1"/>
</dbReference>
<comment type="subcellular location">
    <subcellularLocation>
        <location evidence="1">Cell envelope</location>
    </subcellularLocation>
</comment>
<evidence type="ECO:0000256" key="3">
    <source>
        <dbReference type="ARBA" id="ARBA00023157"/>
    </source>
</evidence>
<comment type="caution">
    <text evidence="6">The sequence shown here is derived from an EMBL/GenBank/DDBJ whole genome shotgun (WGS) entry which is preliminary data.</text>
</comment>
<dbReference type="CDD" id="cd02966">
    <property type="entry name" value="TlpA_like_family"/>
    <property type="match status" value="1"/>
</dbReference>
<proteinExistence type="predicted"/>
<dbReference type="Gene3D" id="3.40.30.10">
    <property type="entry name" value="Glutaredoxin"/>
    <property type="match status" value="1"/>
</dbReference>
<keyword evidence="3" id="KW-1015">Disulfide bond</keyword>
<gene>
    <name evidence="6" type="ORF">I5L79_14645</name>
</gene>
<evidence type="ECO:0000259" key="5">
    <source>
        <dbReference type="PROSITE" id="PS51352"/>
    </source>
</evidence>
<dbReference type="InterPro" id="IPR050553">
    <property type="entry name" value="Thioredoxin_ResA/DsbE_sf"/>
</dbReference>
<reference evidence="6 7" key="1">
    <citation type="submission" date="2020-11" db="EMBL/GenBank/DDBJ databases">
        <title>Hymenobacter sp.</title>
        <authorList>
            <person name="Kim M.K."/>
        </authorList>
    </citation>
    <scope>NUCLEOTIDE SEQUENCE [LARGE SCALE GENOMIC DNA]</scope>
    <source>
        <strain evidence="6 7">BT594</strain>
    </source>
</reference>
<evidence type="ECO:0000313" key="6">
    <source>
        <dbReference type="EMBL" id="MBG8554792.1"/>
    </source>
</evidence>
<dbReference type="InterPro" id="IPR025380">
    <property type="entry name" value="DUF4369"/>
</dbReference>
<keyword evidence="2" id="KW-0201">Cytochrome c-type biogenesis</keyword>
<evidence type="ECO:0000256" key="4">
    <source>
        <dbReference type="ARBA" id="ARBA00023284"/>
    </source>
</evidence>
<dbReference type="Proteomes" id="UP000601099">
    <property type="component" value="Unassembled WGS sequence"/>
</dbReference>
<keyword evidence="7" id="KW-1185">Reference proteome</keyword>
<keyword evidence="4" id="KW-0676">Redox-active center</keyword>
<dbReference type="PROSITE" id="PS51352">
    <property type="entry name" value="THIOREDOXIN_2"/>
    <property type="match status" value="1"/>
</dbReference>
<dbReference type="Pfam" id="PF00578">
    <property type="entry name" value="AhpC-TSA"/>
    <property type="match status" value="1"/>
</dbReference>
<feature type="domain" description="Thioredoxin" evidence="5">
    <location>
        <begin position="240"/>
        <end position="380"/>
    </location>
</feature>
<dbReference type="PROSITE" id="PS00194">
    <property type="entry name" value="THIOREDOXIN_1"/>
    <property type="match status" value="1"/>
</dbReference>
<dbReference type="EMBL" id="JADWYK010000008">
    <property type="protein sequence ID" value="MBG8554792.1"/>
    <property type="molecule type" value="Genomic_DNA"/>
</dbReference>